<keyword evidence="3" id="KW-1185">Reference proteome</keyword>
<feature type="non-terminal residue" evidence="2">
    <location>
        <position position="1"/>
    </location>
</feature>
<evidence type="ECO:0000256" key="1">
    <source>
        <dbReference type="SAM" id="MobiDB-lite"/>
    </source>
</evidence>
<evidence type="ECO:0000313" key="3">
    <source>
        <dbReference type="Proteomes" id="UP000230423"/>
    </source>
</evidence>
<feature type="region of interest" description="Disordered" evidence="1">
    <location>
        <begin position="1"/>
        <end position="38"/>
    </location>
</feature>
<dbReference type="AlphaFoldDB" id="A0A2G9T6I5"/>
<evidence type="ECO:0000313" key="2">
    <source>
        <dbReference type="EMBL" id="PIO52990.1"/>
    </source>
</evidence>
<organism evidence="2 3">
    <name type="scientific">Teladorsagia circumcincta</name>
    <name type="common">Brown stomach worm</name>
    <name type="synonym">Ostertagia circumcincta</name>
    <dbReference type="NCBI Taxonomy" id="45464"/>
    <lineage>
        <taxon>Eukaryota</taxon>
        <taxon>Metazoa</taxon>
        <taxon>Ecdysozoa</taxon>
        <taxon>Nematoda</taxon>
        <taxon>Chromadorea</taxon>
        <taxon>Rhabditida</taxon>
        <taxon>Rhabditina</taxon>
        <taxon>Rhabditomorpha</taxon>
        <taxon>Strongyloidea</taxon>
        <taxon>Trichostrongylidae</taxon>
        <taxon>Teladorsagia</taxon>
    </lineage>
</organism>
<accession>A0A2G9T6I5</accession>
<proteinExistence type="predicted"/>
<gene>
    <name evidence="2" type="ORF">TELCIR_25695</name>
</gene>
<feature type="compositionally biased region" description="Polar residues" evidence="1">
    <location>
        <begin position="25"/>
        <end position="35"/>
    </location>
</feature>
<sequence>LASVYHKPPSSFVDSARQPLRAGTGFTNGQSSVDSTGAAAPGVARNVAPTVIPSQDTLIADLLSLDISTPMGAMNTMPTYAPMSTSGGLDDLLGLGGPSLVDPAPPVAPPATTFDPLASLGLGAPSAAPVLPLGGVPAVPAASAPVPSSLGGLGDIFGGTLGLVDTTFGYQAPKQLWLDAAKAK</sequence>
<dbReference type="Proteomes" id="UP000230423">
    <property type="component" value="Unassembled WGS sequence"/>
</dbReference>
<name>A0A2G9T6I5_TELCI</name>
<feature type="non-terminal residue" evidence="2">
    <location>
        <position position="184"/>
    </location>
</feature>
<dbReference type="EMBL" id="KZ421745">
    <property type="protein sequence ID" value="PIO52990.1"/>
    <property type="molecule type" value="Genomic_DNA"/>
</dbReference>
<protein>
    <submittedName>
        <fullName evidence="2">Uncharacterized protein</fullName>
    </submittedName>
</protein>
<reference evidence="2 3" key="1">
    <citation type="submission" date="2015-09" db="EMBL/GenBank/DDBJ databases">
        <title>Draft genome of the parasitic nematode Teladorsagia circumcincta isolate WARC Sus (inbred).</title>
        <authorList>
            <person name="Mitreva M."/>
        </authorList>
    </citation>
    <scope>NUCLEOTIDE SEQUENCE [LARGE SCALE GENOMIC DNA]</scope>
    <source>
        <strain evidence="2 3">S</strain>
    </source>
</reference>